<name>A0A1I1S847_9BACI</name>
<proteinExistence type="predicted"/>
<dbReference type="Proteomes" id="UP000199474">
    <property type="component" value="Unassembled WGS sequence"/>
</dbReference>
<dbReference type="EMBL" id="FOMR01000001">
    <property type="protein sequence ID" value="SFD42669.1"/>
    <property type="molecule type" value="Genomic_DNA"/>
</dbReference>
<keyword evidence="2" id="KW-1185">Reference proteome</keyword>
<gene>
    <name evidence="1" type="ORF">SAMN05216238_101288</name>
</gene>
<reference evidence="2" key="1">
    <citation type="submission" date="2016-10" db="EMBL/GenBank/DDBJ databases">
        <authorList>
            <person name="Varghese N."/>
            <person name="Submissions S."/>
        </authorList>
    </citation>
    <scope>NUCLEOTIDE SEQUENCE [LARGE SCALE GENOMIC DNA]</scope>
    <source>
        <strain evidence="2">DSM 22530</strain>
    </source>
</reference>
<accession>A0A1I1S847</accession>
<organism evidence="1 2">
    <name type="scientific">Lentibacillus persicus</name>
    <dbReference type="NCBI Taxonomy" id="640948"/>
    <lineage>
        <taxon>Bacteria</taxon>
        <taxon>Bacillati</taxon>
        <taxon>Bacillota</taxon>
        <taxon>Bacilli</taxon>
        <taxon>Bacillales</taxon>
        <taxon>Bacillaceae</taxon>
        <taxon>Lentibacillus</taxon>
    </lineage>
</organism>
<dbReference type="STRING" id="640948.SAMN05216238_101288"/>
<dbReference type="AlphaFoldDB" id="A0A1I1S847"/>
<evidence type="ECO:0000313" key="2">
    <source>
        <dbReference type="Proteomes" id="UP000199474"/>
    </source>
</evidence>
<protein>
    <submittedName>
        <fullName evidence="1">Uncharacterized protein</fullName>
    </submittedName>
</protein>
<evidence type="ECO:0000313" key="1">
    <source>
        <dbReference type="EMBL" id="SFD42669.1"/>
    </source>
</evidence>
<sequence>MYKRKTKGMNNNAIEFIESVLLQSQDMTLKCGSSTSLDLASIITTMYRVTKAILVGFLPRKALISLYT</sequence>